<name>A0ABS5JTU2_9BACT</name>
<feature type="domain" description="Outer membrane protein beta-barrel" evidence="2">
    <location>
        <begin position="7"/>
        <end position="186"/>
    </location>
</feature>
<evidence type="ECO:0000313" key="4">
    <source>
        <dbReference type="Proteomes" id="UP000708576"/>
    </source>
</evidence>
<keyword evidence="1" id="KW-0732">Signal</keyword>
<reference evidence="3 4" key="1">
    <citation type="journal article" date="2015" name="Int. J. Syst. Evol. Microbiol.">
        <title>Carboxylicivirga linearis sp. nov., isolated from a sea cucumber culture pond.</title>
        <authorList>
            <person name="Wang F.Q."/>
            <person name="Zhou Y.X."/>
            <person name="Lin X.Z."/>
            <person name="Chen G.J."/>
            <person name="Du Z.J."/>
        </authorList>
    </citation>
    <scope>NUCLEOTIDE SEQUENCE [LARGE SCALE GENOMIC DNA]</scope>
    <source>
        <strain evidence="3 4">FB218</strain>
    </source>
</reference>
<evidence type="ECO:0000259" key="2">
    <source>
        <dbReference type="Pfam" id="PF13505"/>
    </source>
</evidence>
<keyword evidence="4" id="KW-1185">Reference proteome</keyword>
<evidence type="ECO:0000313" key="3">
    <source>
        <dbReference type="EMBL" id="MBS2097876.1"/>
    </source>
</evidence>
<dbReference type="Proteomes" id="UP000708576">
    <property type="component" value="Unassembled WGS sequence"/>
</dbReference>
<dbReference type="SUPFAM" id="SSF56925">
    <property type="entry name" value="OMPA-like"/>
    <property type="match status" value="1"/>
</dbReference>
<gene>
    <name evidence="3" type="ORF">KEM10_06255</name>
</gene>
<dbReference type="RefSeq" id="WP_212214922.1">
    <property type="nucleotide sequence ID" value="NZ_JAGUCO010000003.1"/>
</dbReference>
<proteinExistence type="predicted"/>
<protein>
    <submittedName>
        <fullName evidence="3">Outer membrane beta-barrel protein</fullName>
    </submittedName>
</protein>
<evidence type="ECO:0000256" key="1">
    <source>
        <dbReference type="ARBA" id="ARBA00022729"/>
    </source>
</evidence>
<dbReference type="Pfam" id="PF13505">
    <property type="entry name" value="OMP_b-brl"/>
    <property type="match status" value="1"/>
</dbReference>
<comment type="caution">
    <text evidence="3">The sequence shown here is derived from an EMBL/GenBank/DDBJ whole genome shotgun (WGS) entry which is preliminary data.</text>
</comment>
<dbReference type="EMBL" id="JAGUCO010000003">
    <property type="protein sequence ID" value="MBS2097876.1"/>
    <property type="molecule type" value="Genomic_DNA"/>
</dbReference>
<sequence>MLRSFFLLLFISIIGLANAQYKKGDWYVSPKISFADYSDKNDWDGYSISKIPPVSLTVEYGTNDWLSLGGMFGFNRDKYKNDTLTTNIHRYNKVAFGGLASVHLAGWIEKWSNYSVFLGDWDFYVTGGMLLEWSSKNEKDVWNEELQVYEDFKETDVKFKIRPAIGVRYFVTDDVSMLVEVGRANLGLVTTGLTWRL</sequence>
<dbReference type="InterPro" id="IPR011250">
    <property type="entry name" value="OMP/PagP_B-barrel"/>
</dbReference>
<dbReference type="InterPro" id="IPR027385">
    <property type="entry name" value="Beta-barrel_OMP"/>
</dbReference>
<organism evidence="3 4">
    <name type="scientific">Carboxylicivirga linearis</name>
    <dbReference type="NCBI Taxonomy" id="1628157"/>
    <lineage>
        <taxon>Bacteria</taxon>
        <taxon>Pseudomonadati</taxon>
        <taxon>Bacteroidota</taxon>
        <taxon>Bacteroidia</taxon>
        <taxon>Marinilabiliales</taxon>
        <taxon>Marinilabiliaceae</taxon>
        <taxon>Carboxylicivirga</taxon>
    </lineage>
</organism>
<accession>A0ABS5JTU2</accession>